<comment type="caution">
    <text evidence="2">The sequence shown here is derived from an EMBL/GenBank/DDBJ whole genome shotgun (WGS) entry which is preliminary data.</text>
</comment>
<keyword evidence="3" id="KW-1185">Reference proteome</keyword>
<name>A0A835S4C4_VANPL</name>
<keyword evidence="1" id="KW-1133">Transmembrane helix</keyword>
<evidence type="ECO:0000313" key="2">
    <source>
        <dbReference type="EMBL" id="KAG0497247.1"/>
    </source>
</evidence>
<dbReference type="EMBL" id="JADCNL010000001">
    <property type="protein sequence ID" value="KAG0497247.1"/>
    <property type="molecule type" value="Genomic_DNA"/>
</dbReference>
<evidence type="ECO:0000313" key="3">
    <source>
        <dbReference type="Proteomes" id="UP000636800"/>
    </source>
</evidence>
<feature type="transmembrane region" description="Helical" evidence="1">
    <location>
        <begin position="6"/>
        <end position="26"/>
    </location>
</feature>
<sequence>MGDTIFSALTTLFSYGLLPLASSGFLPQDSDWSKPRIFMVMPDPFGLEDFYTGVSTSVFRDRFNRQLQVLLILFFGLTWLNGILDNNKTLQ</sequence>
<evidence type="ECO:0000256" key="1">
    <source>
        <dbReference type="SAM" id="Phobius"/>
    </source>
</evidence>
<organism evidence="2 3">
    <name type="scientific">Vanilla planifolia</name>
    <name type="common">Vanilla</name>
    <dbReference type="NCBI Taxonomy" id="51239"/>
    <lineage>
        <taxon>Eukaryota</taxon>
        <taxon>Viridiplantae</taxon>
        <taxon>Streptophyta</taxon>
        <taxon>Embryophyta</taxon>
        <taxon>Tracheophyta</taxon>
        <taxon>Spermatophyta</taxon>
        <taxon>Magnoliopsida</taxon>
        <taxon>Liliopsida</taxon>
        <taxon>Asparagales</taxon>
        <taxon>Orchidaceae</taxon>
        <taxon>Vanilloideae</taxon>
        <taxon>Vanilleae</taxon>
        <taxon>Vanilla</taxon>
    </lineage>
</organism>
<proteinExistence type="predicted"/>
<dbReference type="OrthoDB" id="330772at2759"/>
<accession>A0A835S4C4</accession>
<keyword evidence="1" id="KW-0812">Transmembrane</keyword>
<feature type="transmembrane region" description="Helical" evidence="1">
    <location>
        <begin position="67"/>
        <end position="84"/>
    </location>
</feature>
<protein>
    <submittedName>
        <fullName evidence="2">Uncharacterized protein</fullName>
    </submittedName>
</protein>
<dbReference type="Proteomes" id="UP000636800">
    <property type="component" value="Chromosome 1"/>
</dbReference>
<dbReference type="AlphaFoldDB" id="A0A835S4C4"/>
<keyword evidence="1" id="KW-0472">Membrane</keyword>
<reference evidence="2 3" key="1">
    <citation type="journal article" date="2020" name="Nat. Food">
        <title>A phased Vanilla planifolia genome enables genetic improvement of flavour and production.</title>
        <authorList>
            <person name="Hasing T."/>
            <person name="Tang H."/>
            <person name="Brym M."/>
            <person name="Khazi F."/>
            <person name="Huang T."/>
            <person name="Chambers A.H."/>
        </authorList>
    </citation>
    <scope>NUCLEOTIDE SEQUENCE [LARGE SCALE GENOMIC DNA]</scope>
    <source>
        <tissue evidence="2">Leaf</tissue>
    </source>
</reference>
<gene>
    <name evidence="2" type="ORF">HPP92_001938</name>
</gene>